<evidence type="ECO:0000313" key="2">
    <source>
        <dbReference type="Proteomes" id="UP001148838"/>
    </source>
</evidence>
<evidence type="ECO:0000313" key="1">
    <source>
        <dbReference type="EMBL" id="KAJ4432243.1"/>
    </source>
</evidence>
<comment type="caution">
    <text evidence="1">The sequence shown here is derived from an EMBL/GenBank/DDBJ whole genome shotgun (WGS) entry which is preliminary data.</text>
</comment>
<proteinExistence type="predicted"/>
<keyword evidence="2" id="KW-1185">Reference proteome</keyword>
<gene>
    <name evidence="1" type="ORF">ANN_20859</name>
</gene>
<sequence>MELLSTLAVKWCTSKCSCQCYQHTDSVLSPPLDIVYSVVFLLLDSGGELSECEEVDPGQVRIHDSTAKTPQIQRLGDAADGTRRRRSSGMIKTFEKGRACSTYGESRNAYSVSWEAGGTSPLENPRRRWEDNIKMDLREMGYDHRDWINLAQDRDRWRAYVRAAMNLRVP</sequence>
<reference evidence="1 2" key="1">
    <citation type="journal article" date="2022" name="Allergy">
        <title>Genome assembly and annotation of Periplaneta americana reveal a comprehensive cockroach allergen profile.</title>
        <authorList>
            <person name="Wang L."/>
            <person name="Xiong Q."/>
            <person name="Saelim N."/>
            <person name="Wang L."/>
            <person name="Nong W."/>
            <person name="Wan A.T."/>
            <person name="Shi M."/>
            <person name="Liu X."/>
            <person name="Cao Q."/>
            <person name="Hui J.H.L."/>
            <person name="Sookrung N."/>
            <person name="Leung T.F."/>
            <person name="Tungtrongchitr A."/>
            <person name="Tsui S.K.W."/>
        </authorList>
    </citation>
    <scope>NUCLEOTIDE SEQUENCE [LARGE SCALE GENOMIC DNA]</scope>
    <source>
        <strain evidence="1">PWHHKU_190912</strain>
    </source>
</reference>
<accession>A0ABQ8SE28</accession>
<dbReference type="EMBL" id="JAJSOF020000029">
    <property type="protein sequence ID" value="KAJ4432243.1"/>
    <property type="molecule type" value="Genomic_DNA"/>
</dbReference>
<protein>
    <submittedName>
        <fullName evidence="1">Uncharacterized protein</fullName>
    </submittedName>
</protein>
<name>A0ABQ8SE28_PERAM</name>
<organism evidence="1 2">
    <name type="scientific">Periplaneta americana</name>
    <name type="common">American cockroach</name>
    <name type="synonym">Blatta americana</name>
    <dbReference type="NCBI Taxonomy" id="6978"/>
    <lineage>
        <taxon>Eukaryota</taxon>
        <taxon>Metazoa</taxon>
        <taxon>Ecdysozoa</taxon>
        <taxon>Arthropoda</taxon>
        <taxon>Hexapoda</taxon>
        <taxon>Insecta</taxon>
        <taxon>Pterygota</taxon>
        <taxon>Neoptera</taxon>
        <taxon>Polyneoptera</taxon>
        <taxon>Dictyoptera</taxon>
        <taxon>Blattodea</taxon>
        <taxon>Blattoidea</taxon>
        <taxon>Blattidae</taxon>
        <taxon>Blattinae</taxon>
        <taxon>Periplaneta</taxon>
    </lineage>
</organism>
<dbReference type="Proteomes" id="UP001148838">
    <property type="component" value="Unassembled WGS sequence"/>
</dbReference>